<dbReference type="Proteomes" id="UP000054217">
    <property type="component" value="Unassembled WGS sequence"/>
</dbReference>
<dbReference type="FunCoup" id="A0A0C3IMZ7">
    <property type="interactions" value="116"/>
</dbReference>
<dbReference type="STRING" id="870435.A0A0C3IMZ7"/>
<sequence>MSEAPVKDDTIVPHPDVPPYGRTNPITGPPFDLYENEYVDLVYHAKAQILNRSIQDIGMGKYQWGLFVVAGFGWFADSAWPSMSGLILTPAVNEFQFNGPFLSLASNIGLFFGGLIWGLGCDIWGRRWSFNLTLLIAGIFGVVAGGSPSFVALAVFMSFVSIGVGGNMPVDAAVFLDFVPGSHQYLLTILSIWWCLGQLLASLIAWPLIAGYSCSSSADCDRSDNMGWRYLLFVLGGLTLFLWGIRFFVFNLLESPRFLSGIGKDAEAVDVIRKLAECNGKPNPLTVEELEAPGKIRGRDVFGSTGRRRILSEGSGFAIDHIRALFATPKMAWSTSLLIVVWGVIGLASTLYNNFLPYILTTRGVTFGDGSLYITYRNQVILSAVGIPAALLAGWAVEVPYVGRKGTLAIAAGLTGTFLFASTTSRTSNELLGWNCGYALFSNIMYGVLYAISSEIFPAIHRGTGNCLTSTAKGVFGIMAPIIALYANLSTAVPVYVAGSLLLFAGFVVLLLPYEPRGKVSI</sequence>
<dbReference type="FunFam" id="1.20.1250.20:FF:000171">
    <property type="entry name" value="MFS general substrate transporter"/>
    <property type="match status" value="1"/>
</dbReference>
<evidence type="ECO:0000256" key="5">
    <source>
        <dbReference type="ARBA" id="ARBA00022989"/>
    </source>
</evidence>
<evidence type="ECO:0000256" key="1">
    <source>
        <dbReference type="ARBA" id="ARBA00004141"/>
    </source>
</evidence>
<evidence type="ECO:0000256" key="4">
    <source>
        <dbReference type="ARBA" id="ARBA00022692"/>
    </source>
</evidence>
<feature type="domain" description="Major facilitator superfamily (MFS) profile" evidence="8">
    <location>
        <begin position="53"/>
        <end position="517"/>
    </location>
</feature>
<feature type="transmembrane region" description="Helical" evidence="7">
    <location>
        <begin position="493"/>
        <end position="514"/>
    </location>
</feature>
<dbReference type="AlphaFoldDB" id="A0A0C3IMZ7"/>
<feature type="transmembrane region" description="Helical" evidence="7">
    <location>
        <begin position="431"/>
        <end position="452"/>
    </location>
</feature>
<dbReference type="InterPro" id="IPR005828">
    <property type="entry name" value="MFS_sugar_transport-like"/>
</dbReference>
<feature type="transmembrane region" description="Helical" evidence="7">
    <location>
        <begin position="185"/>
        <end position="209"/>
    </location>
</feature>
<keyword evidence="3" id="KW-0813">Transport</keyword>
<evidence type="ECO:0000256" key="3">
    <source>
        <dbReference type="ARBA" id="ARBA00022448"/>
    </source>
</evidence>
<comment type="similarity">
    <text evidence="2">Belongs to the major facilitator superfamily.</text>
</comment>
<feature type="transmembrane region" description="Helical" evidence="7">
    <location>
        <begin position="62"/>
        <end position="80"/>
    </location>
</feature>
<dbReference type="HOGENOM" id="CLU_001265_52_4_1"/>
<feature type="transmembrane region" description="Helical" evidence="7">
    <location>
        <begin position="100"/>
        <end position="120"/>
    </location>
</feature>
<gene>
    <name evidence="9" type="ORF">M404DRAFT_1005446</name>
</gene>
<dbReference type="InterPro" id="IPR036259">
    <property type="entry name" value="MFS_trans_sf"/>
</dbReference>
<comment type="subcellular location">
    <subcellularLocation>
        <location evidence="1">Membrane</location>
        <topology evidence="1">Multi-pass membrane protein</topology>
    </subcellularLocation>
</comment>
<dbReference type="PROSITE" id="PS50850">
    <property type="entry name" value="MFS"/>
    <property type="match status" value="1"/>
</dbReference>
<dbReference type="InParanoid" id="A0A0C3IMZ7"/>
<evidence type="ECO:0000256" key="7">
    <source>
        <dbReference type="SAM" id="Phobius"/>
    </source>
</evidence>
<feature type="transmembrane region" description="Helical" evidence="7">
    <location>
        <begin position="380"/>
        <end position="399"/>
    </location>
</feature>
<feature type="transmembrane region" description="Helical" evidence="7">
    <location>
        <begin position="132"/>
        <end position="165"/>
    </location>
</feature>
<protein>
    <recommendedName>
        <fullName evidence="8">Major facilitator superfamily (MFS) profile domain-containing protein</fullName>
    </recommendedName>
</protein>
<evidence type="ECO:0000313" key="9">
    <source>
        <dbReference type="EMBL" id="KIN98302.1"/>
    </source>
</evidence>
<feature type="transmembrane region" description="Helical" evidence="7">
    <location>
        <begin position="230"/>
        <end position="249"/>
    </location>
</feature>
<name>A0A0C3IMZ7_PISTI</name>
<dbReference type="PANTHER" id="PTHR23511:SF12">
    <property type="entry name" value="TRANSPORTER, PUTATIVE (AFU_ORTHOLOGUE AFUA_7G01740)-RELATED"/>
    <property type="match status" value="1"/>
</dbReference>
<keyword evidence="6 7" id="KW-0472">Membrane</keyword>
<dbReference type="EMBL" id="KN832017">
    <property type="protein sequence ID" value="KIN98302.1"/>
    <property type="molecule type" value="Genomic_DNA"/>
</dbReference>
<reference evidence="10" key="2">
    <citation type="submission" date="2015-01" db="EMBL/GenBank/DDBJ databases">
        <title>Evolutionary Origins and Diversification of the Mycorrhizal Mutualists.</title>
        <authorList>
            <consortium name="DOE Joint Genome Institute"/>
            <consortium name="Mycorrhizal Genomics Consortium"/>
            <person name="Kohler A."/>
            <person name="Kuo A."/>
            <person name="Nagy L.G."/>
            <person name="Floudas D."/>
            <person name="Copeland A."/>
            <person name="Barry K.W."/>
            <person name="Cichocki N."/>
            <person name="Veneault-Fourrey C."/>
            <person name="LaButti K."/>
            <person name="Lindquist E.A."/>
            <person name="Lipzen A."/>
            <person name="Lundell T."/>
            <person name="Morin E."/>
            <person name="Murat C."/>
            <person name="Riley R."/>
            <person name="Ohm R."/>
            <person name="Sun H."/>
            <person name="Tunlid A."/>
            <person name="Henrissat B."/>
            <person name="Grigoriev I.V."/>
            <person name="Hibbett D.S."/>
            <person name="Martin F."/>
        </authorList>
    </citation>
    <scope>NUCLEOTIDE SEQUENCE [LARGE SCALE GENOMIC DNA]</scope>
    <source>
        <strain evidence="10">Marx 270</strain>
    </source>
</reference>
<keyword evidence="10" id="KW-1185">Reference proteome</keyword>
<dbReference type="GO" id="GO:0022857">
    <property type="term" value="F:transmembrane transporter activity"/>
    <property type="evidence" value="ECO:0007669"/>
    <property type="project" value="InterPro"/>
</dbReference>
<keyword evidence="4 7" id="KW-0812">Transmembrane</keyword>
<feature type="transmembrane region" description="Helical" evidence="7">
    <location>
        <begin position="464"/>
        <end position="487"/>
    </location>
</feature>
<proteinExistence type="inferred from homology"/>
<dbReference type="OrthoDB" id="3936150at2759"/>
<keyword evidence="5 7" id="KW-1133">Transmembrane helix</keyword>
<evidence type="ECO:0000313" key="10">
    <source>
        <dbReference type="Proteomes" id="UP000054217"/>
    </source>
</evidence>
<organism evidence="9 10">
    <name type="scientific">Pisolithus tinctorius Marx 270</name>
    <dbReference type="NCBI Taxonomy" id="870435"/>
    <lineage>
        <taxon>Eukaryota</taxon>
        <taxon>Fungi</taxon>
        <taxon>Dikarya</taxon>
        <taxon>Basidiomycota</taxon>
        <taxon>Agaricomycotina</taxon>
        <taxon>Agaricomycetes</taxon>
        <taxon>Agaricomycetidae</taxon>
        <taxon>Boletales</taxon>
        <taxon>Sclerodermatineae</taxon>
        <taxon>Pisolithaceae</taxon>
        <taxon>Pisolithus</taxon>
    </lineage>
</organism>
<dbReference type="SUPFAM" id="SSF103473">
    <property type="entry name" value="MFS general substrate transporter"/>
    <property type="match status" value="1"/>
</dbReference>
<dbReference type="Gene3D" id="1.20.1250.20">
    <property type="entry name" value="MFS general substrate transporter like domains"/>
    <property type="match status" value="1"/>
</dbReference>
<dbReference type="InterPro" id="IPR020846">
    <property type="entry name" value="MFS_dom"/>
</dbReference>
<accession>A0A0C3IMZ7</accession>
<evidence type="ECO:0000259" key="8">
    <source>
        <dbReference type="PROSITE" id="PS50850"/>
    </source>
</evidence>
<evidence type="ECO:0000256" key="2">
    <source>
        <dbReference type="ARBA" id="ARBA00008335"/>
    </source>
</evidence>
<dbReference type="CDD" id="cd17316">
    <property type="entry name" value="MFS_SV2_like"/>
    <property type="match status" value="1"/>
</dbReference>
<dbReference type="Pfam" id="PF00083">
    <property type="entry name" value="Sugar_tr"/>
    <property type="match status" value="1"/>
</dbReference>
<evidence type="ECO:0000256" key="6">
    <source>
        <dbReference type="ARBA" id="ARBA00023136"/>
    </source>
</evidence>
<feature type="transmembrane region" description="Helical" evidence="7">
    <location>
        <begin position="406"/>
        <end position="425"/>
    </location>
</feature>
<dbReference type="GO" id="GO:0016020">
    <property type="term" value="C:membrane"/>
    <property type="evidence" value="ECO:0007669"/>
    <property type="project" value="UniProtKB-SubCell"/>
</dbReference>
<dbReference type="PANTHER" id="PTHR23511">
    <property type="entry name" value="SYNAPTIC VESICLE GLYCOPROTEIN 2"/>
    <property type="match status" value="1"/>
</dbReference>
<reference evidence="9 10" key="1">
    <citation type="submission" date="2014-04" db="EMBL/GenBank/DDBJ databases">
        <authorList>
            <consortium name="DOE Joint Genome Institute"/>
            <person name="Kuo A."/>
            <person name="Kohler A."/>
            <person name="Costa M.D."/>
            <person name="Nagy L.G."/>
            <person name="Floudas D."/>
            <person name="Copeland A."/>
            <person name="Barry K.W."/>
            <person name="Cichocki N."/>
            <person name="Veneault-Fourrey C."/>
            <person name="LaButti K."/>
            <person name="Lindquist E.A."/>
            <person name="Lipzen A."/>
            <person name="Lundell T."/>
            <person name="Morin E."/>
            <person name="Murat C."/>
            <person name="Sun H."/>
            <person name="Tunlid A."/>
            <person name="Henrissat B."/>
            <person name="Grigoriev I.V."/>
            <person name="Hibbett D.S."/>
            <person name="Martin F."/>
            <person name="Nordberg H.P."/>
            <person name="Cantor M.N."/>
            <person name="Hua S.X."/>
        </authorList>
    </citation>
    <scope>NUCLEOTIDE SEQUENCE [LARGE SCALE GENOMIC DNA]</scope>
    <source>
        <strain evidence="9 10">Marx 270</strain>
    </source>
</reference>